<feature type="region of interest" description="Disordered" evidence="1">
    <location>
        <begin position="53"/>
        <end position="135"/>
    </location>
</feature>
<dbReference type="Gene3D" id="1.10.10.60">
    <property type="entry name" value="Homeodomain-like"/>
    <property type="match status" value="1"/>
</dbReference>
<keyword evidence="4" id="KW-1185">Reference proteome</keyword>
<name>M7BQK6_CHEMY</name>
<dbReference type="EMBL" id="KB549795">
    <property type="protein sequence ID" value="EMP30412.1"/>
    <property type="molecule type" value="Genomic_DNA"/>
</dbReference>
<evidence type="ECO:0000256" key="1">
    <source>
        <dbReference type="SAM" id="MobiDB-lite"/>
    </source>
</evidence>
<dbReference type="Proteomes" id="UP000031443">
    <property type="component" value="Unassembled WGS sequence"/>
</dbReference>
<protein>
    <recommendedName>
        <fullName evidence="2">Myb/SANT-like DNA-binding domain-containing protein</fullName>
    </recommendedName>
</protein>
<dbReference type="PANTHER" id="PTHR47595:SF1">
    <property type="entry name" value="MYB_SANT-LIKE DNA-BINDING DOMAIN-CONTAINING PROTEIN"/>
    <property type="match status" value="1"/>
</dbReference>
<dbReference type="AlphaFoldDB" id="M7BQK6"/>
<organism evidence="3 4">
    <name type="scientific">Chelonia mydas</name>
    <name type="common">Green sea-turtle</name>
    <name type="synonym">Chelonia agassizi</name>
    <dbReference type="NCBI Taxonomy" id="8469"/>
    <lineage>
        <taxon>Eukaryota</taxon>
        <taxon>Metazoa</taxon>
        <taxon>Chordata</taxon>
        <taxon>Craniata</taxon>
        <taxon>Vertebrata</taxon>
        <taxon>Euteleostomi</taxon>
        <taxon>Archelosauria</taxon>
        <taxon>Testudinata</taxon>
        <taxon>Testudines</taxon>
        <taxon>Cryptodira</taxon>
        <taxon>Durocryptodira</taxon>
        <taxon>Americhelydia</taxon>
        <taxon>Chelonioidea</taxon>
        <taxon>Cheloniidae</taxon>
        <taxon>Chelonia</taxon>
    </lineage>
</organism>
<accession>M7BQK6</accession>
<feature type="domain" description="Myb/SANT-like DNA-binding" evidence="2">
    <location>
        <begin position="1"/>
        <end position="50"/>
    </location>
</feature>
<evidence type="ECO:0000313" key="4">
    <source>
        <dbReference type="Proteomes" id="UP000031443"/>
    </source>
</evidence>
<feature type="compositionally biased region" description="Polar residues" evidence="1">
    <location>
        <begin position="91"/>
        <end position="112"/>
    </location>
</feature>
<dbReference type="Pfam" id="PF13837">
    <property type="entry name" value="Myb_DNA-bind_4"/>
    <property type="match status" value="1"/>
</dbReference>
<reference evidence="4" key="1">
    <citation type="journal article" date="2013" name="Nat. Genet.">
        <title>The draft genomes of soft-shell turtle and green sea turtle yield insights into the development and evolution of the turtle-specific body plan.</title>
        <authorList>
            <person name="Wang Z."/>
            <person name="Pascual-Anaya J."/>
            <person name="Zadissa A."/>
            <person name="Li W."/>
            <person name="Niimura Y."/>
            <person name="Huang Z."/>
            <person name="Li C."/>
            <person name="White S."/>
            <person name="Xiong Z."/>
            <person name="Fang D."/>
            <person name="Wang B."/>
            <person name="Ming Y."/>
            <person name="Chen Y."/>
            <person name="Zheng Y."/>
            <person name="Kuraku S."/>
            <person name="Pignatelli M."/>
            <person name="Herrero J."/>
            <person name="Beal K."/>
            <person name="Nozawa M."/>
            <person name="Li Q."/>
            <person name="Wang J."/>
            <person name="Zhang H."/>
            <person name="Yu L."/>
            <person name="Shigenobu S."/>
            <person name="Wang J."/>
            <person name="Liu J."/>
            <person name="Flicek P."/>
            <person name="Searle S."/>
            <person name="Wang J."/>
            <person name="Kuratani S."/>
            <person name="Yin Y."/>
            <person name="Aken B."/>
            <person name="Zhang G."/>
            <person name="Irie N."/>
        </authorList>
    </citation>
    <scope>NUCLEOTIDE SEQUENCE [LARGE SCALE GENOMIC DNA]</scope>
</reference>
<feature type="compositionally biased region" description="Acidic residues" evidence="1">
    <location>
        <begin position="78"/>
        <end position="90"/>
    </location>
</feature>
<dbReference type="InterPro" id="IPR044822">
    <property type="entry name" value="Myb_DNA-bind_4"/>
</dbReference>
<evidence type="ECO:0000313" key="3">
    <source>
        <dbReference type="EMBL" id="EMP30412.1"/>
    </source>
</evidence>
<dbReference type="PANTHER" id="PTHR47595">
    <property type="entry name" value="HEAT SHOCK 70 KDA PROTEIN 14"/>
    <property type="match status" value="1"/>
</dbReference>
<sequence length="135" mass="15335">MRDRGYNRDTQQCRVKVKELRQAYQKTKDANGRSGSEPHTCHFYDELHAILEGTPTTSPPLSVDTCKRGVSRNRDKDFVDEEDEEEEVEDSAQQQAENPFSSAARNCSSPWSQYPPKAGSRTMKLEKAPLVNVPF</sequence>
<gene>
    <name evidence="3" type="ORF">UY3_12413</name>
</gene>
<proteinExistence type="predicted"/>
<evidence type="ECO:0000259" key="2">
    <source>
        <dbReference type="Pfam" id="PF13837"/>
    </source>
</evidence>